<comment type="caution">
    <text evidence="1">The sequence shown here is derived from an EMBL/GenBank/DDBJ whole genome shotgun (WGS) entry which is preliminary data.</text>
</comment>
<reference evidence="1 2" key="1">
    <citation type="submission" date="2021-06" db="EMBL/GenBank/DDBJ databases">
        <title>Caerostris extrusa draft genome.</title>
        <authorList>
            <person name="Kono N."/>
            <person name="Arakawa K."/>
        </authorList>
    </citation>
    <scope>NUCLEOTIDE SEQUENCE [LARGE SCALE GENOMIC DNA]</scope>
</reference>
<gene>
    <name evidence="1" type="ORF">CEXT_807061</name>
</gene>
<dbReference type="Proteomes" id="UP001054945">
    <property type="component" value="Unassembled WGS sequence"/>
</dbReference>
<sequence length="106" mass="11546">MQLAIPAALKRQSPTRGLDVDIPRGLVPTLSDSFVVSNPSGENAWWPFVPRPHYDSDGKENESQRSHLELSSPTLNMGVQLSSPVSSISPLFVGLLSCRPVLFGNF</sequence>
<evidence type="ECO:0000313" key="2">
    <source>
        <dbReference type="Proteomes" id="UP001054945"/>
    </source>
</evidence>
<proteinExistence type="predicted"/>
<dbReference type="AlphaFoldDB" id="A0AAV4NZK7"/>
<dbReference type="EMBL" id="BPLR01021420">
    <property type="protein sequence ID" value="GIX89391.1"/>
    <property type="molecule type" value="Genomic_DNA"/>
</dbReference>
<organism evidence="1 2">
    <name type="scientific">Caerostris extrusa</name>
    <name type="common">Bark spider</name>
    <name type="synonym">Caerostris bankana</name>
    <dbReference type="NCBI Taxonomy" id="172846"/>
    <lineage>
        <taxon>Eukaryota</taxon>
        <taxon>Metazoa</taxon>
        <taxon>Ecdysozoa</taxon>
        <taxon>Arthropoda</taxon>
        <taxon>Chelicerata</taxon>
        <taxon>Arachnida</taxon>
        <taxon>Araneae</taxon>
        <taxon>Araneomorphae</taxon>
        <taxon>Entelegynae</taxon>
        <taxon>Araneoidea</taxon>
        <taxon>Araneidae</taxon>
        <taxon>Caerostris</taxon>
    </lineage>
</organism>
<evidence type="ECO:0000313" key="1">
    <source>
        <dbReference type="EMBL" id="GIX89391.1"/>
    </source>
</evidence>
<protein>
    <submittedName>
        <fullName evidence="1">Uncharacterized protein</fullName>
    </submittedName>
</protein>
<keyword evidence="2" id="KW-1185">Reference proteome</keyword>
<name>A0AAV4NZK7_CAEEX</name>
<accession>A0AAV4NZK7</accession>